<keyword evidence="1" id="KW-0472">Membrane</keyword>
<keyword evidence="1" id="KW-0812">Transmembrane</keyword>
<accession>A0A918U9U2</accession>
<proteinExistence type="predicted"/>
<protein>
    <submittedName>
        <fullName evidence="2">Uncharacterized protein</fullName>
    </submittedName>
</protein>
<comment type="caution">
    <text evidence="2">The sequence shown here is derived from an EMBL/GenBank/DDBJ whole genome shotgun (WGS) entry which is preliminary data.</text>
</comment>
<gene>
    <name evidence="2" type="ORF">GCM10010358_81360</name>
</gene>
<name>A0A918U9U2_9ACTN</name>
<dbReference type="Proteomes" id="UP000619244">
    <property type="component" value="Unassembled WGS sequence"/>
</dbReference>
<keyword evidence="1" id="KW-1133">Transmembrane helix</keyword>
<feature type="transmembrane region" description="Helical" evidence="1">
    <location>
        <begin position="24"/>
        <end position="43"/>
    </location>
</feature>
<sequence length="92" mass="9923">MLVPQLVRARATQPDGGRAYEQRLVTLVVCVLGAGTALAVWAAPQIVGLYTRDTPDSHEAFEPTVTFARFLLPHSCCRRSSSTACSASTDRC</sequence>
<evidence type="ECO:0000313" key="2">
    <source>
        <dbReference type="EMBL" id="GGY17711.1"/>
    </source>
</evidence>
<reference evidence="2" key="2">
    <citation type="submission" date="2020-09" db="EMBL/GenBank/DDBJ databases">
        <authorList>
            <person name="Sun Q."/>
            <person name="Ohkuma M."/>
        </authorList>
    </citation>
    <scope>NUCLEOTIDE SEQUENCE</scope>
    <source>
        <strain evidence="2">JCM 4790</strain>
    </source>
</reference>
<reference evidence="2" key="1">
    <citation type="journal article" date="2014" name="Int. J. Syst. Evol. Microbiol.">
        <title>Complete genome sequence of Corynebacterium casei LMG S-19264T (=DSM 44701T), isolated from a smear-ripened cheese.</title>
        <authorList>
            <consortium name="US DOE Joint Genome Institute (JGI-PGF)"/>
            <person name="Walter F."/>
            <person name="Albersmeier A."/>
            <person name="Kalinowski J."/>
            <person name="Ruckert C."/>
        </authorList>
    </citation>
    <scope>NUCLEOTIDE SEQUENCE</scope>
    <source>
        <strain evidence="2">JCM 4790</strain>
    </source>
</reference>
<evidence type="ECO:0000313" key="3">
    <source>
        <dbReference type="Proteomes" id="UP000619244"/>
    </source>
</evidence>
<dbReference type="AlphaFoldDB" id="A0A918U9U2"/>
<organism evidence="2 3">
    <name type="scientific">Streptomyces minutiscleroticus</name>
    <dbReference type="NCBI Taxonomy" id="68238"/>
    <lineage>
        <taxon>Bacteria</taxon>
        <taxon>Bacillati</taxon>
        <taxon>Actinomycetota</taxon>
        <taxon>Actinomycetes</taxon>
        <taxon>Kitasatosporales</taxon>
        <taxon>Streptomycetaceae</taxon>
        <taxon>Streptomyces</taxon>
    </lineage>
</organism>
<dbReference type="EMBL" id="BMVU01000120">
    <property type="protein sequence ID" value="GGY17711.1"/>
    <property type="molecule type" value="Genomic_DNA"/>
</dbReference>
<evidence type="ECO:0000256" key="1">
    <source>
        <dbReference type="SAM" id="Phobius"/>
    </source>
</evidence>
<keyword evidence="3" id="KW-1185">Reference proteome</keyword>